<dbReference type="EMBL" id="CM042016">
    <property type="protein sequence ID" value="KAI3700787.1"/>
    <property type="molecule type" value="Genomic_DNA"/>
</dbReference>
<name>A0ACB8ZSJ1_CICIN</name>
<gene>
    <name evidence="1" type="ORF">L2E82_45425</name>
</gene>
<dbReference type="Proteomes" id="UP001055811">
    <property type="component" value="Linkage Group LG08"/>
</dbReference>
<keyword evidence="2" id="KW-1185">Reference proteome</keyword>
<reference evidence="2" key="1">
    <citation type="journal article" date="2022" name="Mol. Ecol. Resour.">
        <title>The genomes of chicory, endive, great burdock and yacon provide insights into Asteraceae palaeo-polyploidization history and plant inulin production.</title>
        <authorList>
            <person name="Fan W."/>
            <person name="Wang S."/>
            <person name="Wang H."/>
            <person name="Wang A."/>
            <person name="Jiang F."/>
            <person name="Liu H."/>
            <person name="Zhao H."/>
            <person name="Xu D."/>
            <person name="Zhang Y."/>
        </authorList>
    </citation>
    <scope>NUCLEOTIDE SEQUENCE [LARGE SCALE GENOMIC DNA]</scope>
    <source>
        <strain evidence="2">cv. Punajuju</strain>
    </source>
</reference>
<protein>
    <submittedName>
        <fullName evidence="1">Uncharacterized protein</fullName>
    </submittedName>
</protein>
<sequence length="90" mass="9745">MIASSTHGRDKSTAYNISSDPISFSDHFLIVSGVSSFNNSAIHHIDRIRAASGGWLFSSPEPPSASSWPPLHIGAGKTQDQWILKLLFHG</sequence>
<evidence type="ECO:0000313" key="1">
    <source>
        <dbReference type="EMBL" id="KAI3700787.1"/>
    </source>
</evidence>
<comment type="caution">
    <text evidence="1">The sequence shown here is derived from an EMBL/GenBank/DDBJ whole genome shotgun (WGS) entry which is preliminary data.</text>
</comment>
<accession>A0ACB8ZSJ1</accession>
<organism evidence="1 2">
    <name type="scientific">Cichorium intybus</name>
    <name type="common">Chicory</name>
    <dbReference type="NCBI Taxonomy" id="13427"/>
    <lineage>
        <taxon>Eukaryota</taxon>
        <taxon>Viridiplantae</taxon>
        <taxon>Streptophyta</taxon>
        <taxon>Embryophyta</taxon>
        <taxon>Tracheophyta</taxon>
        <taxon>Spermatophyta</taxon>
        <taxon>Magnoliopsida</taxon>
        <taxon>eudicotyledons</taxon>
        <taxon>Gunneridae</taxon>
        <taxon>Pentapetalae</taxon>
        <taxon>asterids</taxon>
        <taxon>campanulids</taxon>
        <taxon>Asterales</taxon>
        <taxon>Asteraceae</taxon>
        <taxon>Cichorioideae</taxon>
        <taxon>Cichorieae</taxon>
        <taxon>Cichoriinae</taxon>
        <taxon>Cichorium</taxon>
    </lineage>
</organism>
<proteinExistence type="predicted"/>
<reference evidence="1 2" key="2">
    <citation type="journal article" date="2022" name="Mol. Ecol. Resour.">
        <title>The genomes of chicory, endive, great burdock and yacon provide insights into Asteraceae paleo-polyploidization history and plant inulin production.</title>
        <authorList>
            <person name="Fan W."/>
            <person name="Wang S."/>
            <person name="Wang H."/>
            <person name="Wang A."/>
            <person name="Jiang F."/>
            <person name="Liu H."/>
            <person name="Zhao H."/>
            <person name="Xu D."/>
            <person name="Zhang Y."/>
        </authorList>
    </citation>
    <scope>NUCLEOTIDE SEQUENCE [LARGE SCALE GENOMIC DNA]</scope>
    <source>
        <strain evidence="2">cv. Punajuju</strain>
        <tissue evidence="1">Leaves</tissue>
    </source>
</reference>
<evidence type="ECO:0000313" key="2">
    <source>
        <dbReference type="Proteomes" id="UP001055811"/>
    </source>
</evidence>